<evidence type="ECO:0000259" key="5">
    <source>
        <dbReference type="Pfam" id="PF14833"/>
    </source>
</evidence>
<dbReference type="Gene3D" id="1.10.1040.10">
    <property type="entry name" value="N-(1-d-carboxylethyl)-l-norvaline Dehydrogenase, domain 2"/>
    <property type="match status" value="1"/>
</dbReference>
<proteinExistence type="inferred from homology"/>
<evidence type="ECO:0000256" key="2">
    <source>
        <dbReference type="ARBA" id="ARBA00023002"/>
    </source>
</evidence>
<dbReference type="InterPro" id="IPR006115">
    <property type="entry name" value="6PGDH_NADP-bd"/>
</dbReference>
<dbReference type="SUPFAM" id="SSF48179">
    <property type="entry name" value="6-phosphogluconate dehydrogenase C-terminal domain-like"/>
    <property type="match status" value="1"/>
</dbReference>
<dbReference type="InterPro" id="IPR013328">
    <property type="entry name" value="6PGD_dom2"/>
</dbReference>
<keyword evidence="3" id="KW-0520">NAD</keyword>
<evidence type="ECO:0000259" key="4">
    <source>
        <dbReference type="Pfam" id="PF03446"/>
    </source>
</evidence>
<dbReference type="Pfam" id="PF14833">
    <property type="entry name" value="NAD_binding_11"/>
    <property type="match status" value="1"/>
</dbReference>
<reference evidence="7" key="1">
    <citation type="journal article" date="2019" name="Int. J. Syst. Evol. Microbiol.">
        <title>The Global Catalogue of Microorganisms (GCM) 10K type strain sequencing project: providing services to taxonomists for standard genome sequencing and annotation.</title>
        <authorList>
            <consortium name="The Broad Institute Genomics Platform"/>
            <consortium name="The Broad Institute Genome Sequencing Center for Infectious Disease"/>
            <person name="Wu L."/>
            <person name="Ma J."/>
        </authorList>
    </citation>
    <scope>NUCLEOTIDE SEQUENCE [LARGE SCALE GENOMIC DNA]</scope>
    <source>
        <strain evidence="7">CGMCC 1.7064</strain>
    </source>
</reference>
<protein>
    <submittedName>
        <fullName evidence="6">2-hydroxy-3-oxopropionate reductase</fullName>
    </submittedName>
</protein>
<dbReference type="InterPro" id="IPR015815">
    <property type="entry name" value="HIBADH-related"/>
</dbReference>
<evidence type="ECO:0000256" key="3">
    <source>
        <dbReference type="ARBA" id="ARBA00023027"/>
    </source>
</evidence>
<evidence type="ECO:0000256" key="1">
    <source>
        <dbReference type="ARBA" id="ARBA00009080"/>
    </source>
</evidence>
<dbReference type="PANTHER" id="PTHR43060">
    <property type="entry name" value="3-HYDROXYISOBUTYRATE DEHYDROGENASE-LIKE 1, MITOCHONDRIAL-RELATED"/>
    <property type="match status" value="1"/>
</dbReference>
<dbReference type="PANTHER" id="PTHR43060:SF15">
    <property type="entry name" value="3-HYDROXYISOBUTYRATE DEHYDROGENASE-LIKE 1, MITOCHONDRIAL-RELATED"/>
    <property type="match status" value="1"/>
</dbReference>
<dbReference type="InterPro" id="IPR029154">
    <property type="entry name" value="HIBADH-like_NADP-bd"/>
</dbReference>
<dbReference type="PIRSF" id="PIRSF000103">
    <property type="entry name" value="HIBADH"/>
    <property type="match status" value="1"/>
</dbReference>
<dbReference type="SUPFAM" id="SSF51735">
    <property type="entry name" value="NAD(P)-binding Rossmann-fold domains"/>
    <property type="match status" value="1"/>
</dbReference>
<comment type="caution">
    <text evidence="6">The sequence shown here is derived from an EMBL/GenBank/DDBJ whole genome shotgun (WGS) entry which is preliminary data.</text>
</comment>
<gene>
    <name evidence="6" type="ORF">GCM10010977_31750</name>
</gene>
<name>A0ABQ2MCM6_9MICC</name>
<evidence type="ECO:0000313" key="6">
    <source>
        <dbReference type="EMBL" id="GGO49568.1"/>
    </source>
</evidence>
<dbReference type="Pfam" id="PF03446">
    <property type="entry name" value="NAD_binding_2"/>
    <property type="match status" value="1"/>
</dbReference>
<sequence>MSTQTNIQPKSLFIGLGNMGRPMVAQYSTEFPAYVYDINAETARDVAQDTGTLALTDLADLPEGIETVILMLPNSKIVEETLQGKEGLFQQLTAGALVIDMSSSEPGSTRALSSEAAELGLSLVDAPVSGGVLKAKTGKLSVMVGGDEDAVETAMPHLETMAGAIVKAGPSGAGHAAKALNNLLSATNLAAAAEILCVAQANGIEPSTMVDVINSSTSRSQATEVKYPKHILTGTFDSGFAMDLMIKDMGIAMDLIRSGAIEAPIVGLANEVAGKARTSLKSERPDHTELARYVENINHTTLRSR</sequence>
<feature type="domain" description="3-hydroxyisobutyrate dehydrogenase-like NAD-binding" evidence="5">
    <location>
        <begin position="172"/>
        <end position="293"/>
    </location>
</feature>
<dbReference type="RefSeq" id="WP_188807128.1">
    <property type="nucleotide sequence ID" value="NZ_BAAAOU010000017.1"/>
</dbReference>
<evidence type="ECO:0000313" key="7">
    <source>
        <dbReference type="Proteomes" id="UP000642509"/>
    </source>
</evidence>
<dbReference type="EMBL" id="BMLQ01000012">
    <property type="protein sequence ID" value="GGO49568.1"/>
    <property type="molecule type" value="Genomic_DNA"/>
</dbReference>
<comment type="similarity">
    <text evidence="1">Belongs to the HIBADH-related family.</text>
</comment>
<dbReference type="InterPro" id="IPR036291">
    <property type="entry name" value="NAD(P)-bd_dom_sf"/>
</dbReference>
<feature type="domain" description="6-phosphogluconate dehydrogenase NADP-binding" evidence="4">
    <location>
        <begin position="13"/>
        <end position="166"/>
    </location>
</feature>
<keyword evidence="7" id="KW-1185">Reference proteome</keyword>
<accession>A0ABQ2MCM6</accession>
<organism evidence="6 7">
    <name type="scientific">Citricoccus zhacaiensis</name>
    <dbReference type="NCBI Taxonomy" id="489142"/>
    <lineage>
        <taxon>Bacteria</taxon>
        <taxon>Bacillati</taxon>
        <taxon>Actinomycetota</taxon>
        <taxon>Actinomycetes</taxon>
        <taxon>Micrococcales</taxon>
        <taxon>Micrococcaceae</taxon>
        <taxon>Citricoccus</taxon>
    </lineage>
</organism>
<dbReference type="Proteomes" id="UP000642509">
    <property type="component" value="Unassembled WGS sequence"/>
</dbReference>
<dbReference type="Gene3D" id="3.40.50.720">
    <property type="entry name" value="NAD(P)-binding Rossmann-like Domain"/>
    <property type="match status" value="1"/>
</dbReference>
<dbReference type="InterPro" id="IPR008927">
    <property type="entry name" value="6-PGluconate_DH-like_C_sf"/>
</dbReference>
<keyword evidence="2" id="KW-0560">Oxidoreductase</keyword>